<evidence type="ECO:0000313" key="3">
    <source>
        <dbReference type="EMBL" id="MCP8939957.1"/>
    </source>
</evidence>
<keyword evidence="2 3" id="KW-0560">Oxidoreductase</keyword>
<dbReference type="Pfam" id="PF13561">
    <property type="entry name" value="adh_short_C2"/>
    <property type="match status" value="1"/>
</dbReference>
<dbReference type="NCBIfam" id="NF005559">
    <property type="entry name" value="PRK07231.1"/>
    <property type="match status" value="1"/>
</dbReference>
<gene>
    <name evidence="3" type="ORF">NK718_15635</name>
</gene>
<evidence type="ECO:0000256" key="2">
    <source>
        <dbReference type="ARBA" id="ARBA00023002"/>
    </source>
</evidence>
<evidence type="ECO:0000313" key="4">
    <source>
        <dbReference type="Proteomes" id="UP001205890"/>
    </source>
</evidence>
<protein>
    <submittedName>
        <fullName evidence="3">Glucose 1-dehydrogenase</fullName>
        <ecNumber evidence="3">1.1.1.47</ecNumber>
    </submittedName>
</protein>
<dbReference type="InterPro" id="IPR020904">
    <property type="entry name" value="Sc_DH/Rdtase_CS"/>
</dbReference>
<sequence length="244" mass="24886">MRLQGKVALVTGAASGIGLATTRRFVAEGARVIAADLNVDGLETSGSLRPFRLDVAQEDQWVAAIAAALDAFGRLDILVNNAGIGAPGPIVELSLADWRKVMAVNLDGVFLGIKHAVPAMERSGGGSIVNIASMLGHVATVNASAYCASKGGVALLTKAAALEMAAAGGRIRVNSVHPGFIETPMLGDRLRADPARRALITGQTPVGRLGTVEEVAAAVLYLASDEAGFTTGSALVVDGGYTAQ</sequence>
<accession>A0ABT1LEN1</accession>
<dbReference type="GO" id="GO:0047936">
    <property type="term" value="F:glucose 1-dehydrogenase [NAD(P)+] activity"/>
    <property type="evidence" value="ECO:0007669"/>
    <property type="project" value="UniProtKB-EC"/>
</dbReference>
<dbReference type="PANTHER" id="PTHR24321:SF8">
    <property type="entry name" value="ESTRADIOL 17-BETA-DEHYDROGENASE 8-RELATED"/>
    <property type="match status" value="1"/>
</dbReference>
<evidence type="ECO:0000256" key="1">
    <source>
        <dbReference type="ARBA" id="ARBA00006484"/>
    </source>
</evidence>
<dbReference type="EC" id="1.1.1.47" evidence="3"/>
<dbReference type="InterPro" id="IPR002347">
    <property type="entry name" value="SDR_fam"/>
</dbReference>
<dbReference type="Gene3D" id="3.40.50.720">
    <property type="entry name" value="NAD(P)-binding Rossmann-like Domain"/>
    <property type="match status" value="1"/>
</dbReference>
<dbReference type="PROSITE" id="PS00061">
    <property type="entry name" value="ADH_SHORT"/>
    <property type="match status" value="1"/>
</dbReference>
<comment type="similarity">
    <text evidence="1">Belongs to the short-chain dehydrogenases/reductases (SDR) family.</text>
</comment>
<name>A0ABT1LEN1_9HYPH</name>
<reference evidence="3 4" key="1">
    <citation type="submission" date="2022-07" db="EMBL/GenBank/DDBJ databases">
        <authorList>
            <person name="Li W.-J."/>
            <person name="Deng Q.-Q."/>
        </authorList>
    </citation>
    <scope>NUCLEOTIDE SEQUENCE [LARGE SCALE GENOMIC DNA]</scope>
    <source>
        <strain evidence="3 4">SYSU M60028</strain>
    </source>
</reference>
<dbReference type="EMBL" id="JANCLU010000016">
    <property type="protein sequence ID" value="MCP8939957.1"/>
    <property type="molecule type" value="Genomic_DNA"/>
</dbReference>
<dbReference type="PANTHER" id="PTHR24321">
    <property type="entry name" value="DEHYDROGENASES, SHORT CHAIN"/>
    <property type="match status" value="1"/>
</dbReference>
<proteinExistence type="inferred from homology"/>
<comment type="caution">
    <text evidence="3">The sequence shown here is derived from an EMBL/GenBank/DDBJ whole genome shotgun (WGS) entry which is preliminary data.</text>
</comment>
<dbReference type="Proteomes" id="UP001205890">
    <property type="component" value="Unassembled WGS sequence"/>
</dbReference>
<dbReference type="PRINTS" id="PR00080">
    <property type="entry name" value="SDRFAMILY"/>
</dbReference>
<keyword evidence="4" id="KW-1185">Reference proteome</keyword>
<dbReference type="SUPFAM" id="SSF51735">
    <property type="entry name" value="NAD(P)-binding Rossmann-fold domains"/>
    <property type="match status" value="1"/>
</dbReference>
<dbReference type="InterPro" id="IPR036291">
    <property type="entry name" value="NAD(P)-bd_dom_sf"/>
</dbReference>
<dbReference type="PRINTS" id="PR00081">
    <property type="entry name" value="GDHRDH"/>
</dbReference>
<organism evidence="3 4">
    <name type="scientific">Alsobacter ponti</name>
    <dbReference type="NCBI Taxonomy" id="2962936"/>
    <lineage>
        <taxon>Bacteria</taxon>
        <taxon>Pseudomonadati</taxon>
        <taxon>Pseudomonadota</taxon>
        <taxon>Alphaproteobacteria</taxon>
        <taxon>Hyphomicrobiales</taxon>
        <taxon>Alsobacteraceae</taxon>
        <taxon>Alsobacter</taxon>
    </lineage>
</organism>
<dbReference type="RefSeq" id="WP_254744151.1">
    <property type="nucleotide sequence ID" value="NZ_JANCLU010000016.1"/>
</dbReference>